<name>A0A1K0FWD3_9BASI</name>
<reference evidence="2" key="1">
    <citation type="submission" date="2016-04" db="EMBL/GenBank/DDBJ databases">
        <authorList>
            <person name="Guldener U."/>
            <person name="Guldener U."/>
        </authorList>
    </citation>
    <scope>NUCLEOTIDE SEQUENCE [LARGE SCALE GENOMIC DNA]</scope>
    <source>
        <strain evidence="2">UB2112</strain>
    </source>
</reference>
<evidence type="ECO:0000313" key="2">
    <source>
        <dbReference type="Proteomes" id="UP000179920"/>
    </source>
</evidence>
<dbReference type="AlphaFoldDB" id="A0A1K0FWD3"/>
<dbReference type="SUPFAM" id="SSF46689">
    <property type="entry name" value="Homeodomain-like"/>
    <property type="match status" value="1"/>
</dbReference>
<dbReference type="InterPro" id="IPR009057">
    <property type="entry name" value="Homeodomain-like_sf"/>
</dbReference>
<sequence>MFWGVLTSLGQHLEILLSTWQGGQKIDMGRAKYTTTHLLQVKELLQAGFSTREIATKLSINKSSIAELAKQVPESEYVKRTPGRPLLLSSRQQALLTRGISKNSYTLATEASAYWLRHYQLCLSRQTIPHVLK</sequence>
<gene>
    <name evidence="1" type="ORF">UBRO_20439</name>
</gene>
<dbReference type="EMBL" id="LT558117">
    <property type="protein sequence ID" value="SAM65018.1"/>
    <property type="molecule type" value="Genomic_DNA"/>
</dbReference>
<evidence type="ECO:0000313" key="1">
    <source>
        <dbReference type="EMBL" id="SAM65018.1"/>
    </source>
</evidence>
<dbReference type="OrthoDB" id="2557146at2759"/>
<organism evidence="1 2">
    <name type="scientific">Ustilago bromivora</name>
    <dbReference type="NCBI Taxonomy" id="307758"/>
    <lineage>
        <taxon>Eukaryota</taxon>
        <taxon>Fungi</taxon>
        <taxon>Dikarya</taxon>
        <taxon>Basidiomycota</taxon>
        <taxon>Ustilaginomycotina</taxon>
        <taxon>Ustilaginomycetes</taxon>
        <taxon>Ustilaginales</taxon>
        <taxon>Ustilaginaceae</taxon>
        <taxon>Ustilago</taxon>
    </lineage>
</organism>
<dbReference type="Proteomes" id="UP000179920">
    <property type="component" value="Chromosome I"/>
</dbReference>
<accession>A0A1K0FWD3</accession>
<protein>
    <submittedName>
        <fullName evidence="1">Uncharacterized protein</fullName>
    </submittedName>
</protein>
<proteinExistence type="predicted"/>